<dbReference type="Proteomes" id="UP000286732">
    <property type="component" value="Unassembled WGS sequence"/>
</dbReference>
<protein>
    <submittedName>
        <fullName evidence="1">BMP family ABC transporter substrate-binding protein</fullName>
    </submittedName>
</protein>
<comment type="caution">
    <text evidence="1">The sequence shown here is derived from an EMBL/GenBank/DDBJ whole genome shotgun (WGS) entry which is preliminary data.</text>
</comment>
<accession>A0A432G6M5</accession>
<name>A0A432G6M5_9DELT</name>
<organism evidence="1 2">
    <name type="scientific">SAR324 cluster bacterium</name>
    <dbReference type="NCBI Taxonomy" id="2024889"/>
    <lineage>
        <taxon>Bacteria</taxon>
        <taxon>Deltaproteobacteria</taxon>
        <taxon>SAR324 cluster</taxon>
    </lineage>
</organism>
<evidence type="ECO:0000313" key="2">
    <source>
        <dbReference type="Proteomes" id="UP000286732"/>
    </source>
</evidence>
<reference evidence="1 2" key="1">
    <citation type="submission" date="2018-06" db="EMBL/GenBank/DDBJ databases">
        <title>Combined omics and stable isotope probing to characterize newly discovered Mariana Back-Arc vent microbial communities.</title>
        <authorList>
            <person name="Trembath-Reichert E."/>
            <person name="Huber J.A."/>
        </authorList>
    </citation>
    <scope>NUCLEOTIDE SEQUENCE [LARGE SCALE GENOMIC DNA]</scope>
    <source>
        <strain evidence="1">MAG 63_2</strain>
    </source>
</reference>
<proteinExistence type="predicted"/>
<gene>
    <name evidence="1" type="ORF">DSY98_05815</name>
</gene>
<dbReference type="AlphaFoldDB" id="A0A432G6M5"/>
<feature type="non-terminal residue" evidence="1">
    <location>
        <position position="1"/>
    </location>
</feature>
<evidence type="ECO:0000313" key="1">
    <source>
        <dbReference type="EMBL" id="RTZ79446.1"/>
    </source>
</evidence>
<sequence>YYLEAVKAVENGTWKAGSDWWGLDSGIVGLTSFHPDVPQSLIIRMNKEKGEILSGTMDVFGHGFTKQDGTRVINALNDGEMLGMMYYVKGIISKIPSG</sequence>
<dbReference type="EMBL" id="QNZM01000225">
    <property type="protein sequence ID" value="RTZ79446.1"/>
    <property type="molecule type" value="Genomic_DNA"/>
</dbReference>